<evidence type="ECO:0000256" key="2">
    <source>
        <dbReference type="RuleBase" id="RU000363"/>
    </source>
</evidence>
<dbReference type="Pfam" id="PF00106">
    <property type="entry name" value="adh_short"/>
    <property type="match status" value="1"/>
</dbReference>
<keyword evidence="4" id="KW-1185">Reference proteome</keyword>
<dbReference type="Gene3D" id="3.40.50.720">
    <property type="entry name" value="NAD(P)-binding Rossmann-like Domain"/>
    <property type="match status" value="1"/>
</dbReference>
<evidence type="ECO:0000313" key="3">
    <source>
        <dbReference type="EMBL" id="KAG2209504.1"/>
    </source>
</evidence>
<dbReference type="AlphaFoldDB" id="A0A8H7RDQ6"/>
<protein>
    <recommendedName>
        <fullName evidence="5">C-factor</fullName>
    </recommendedName>
</protein>
<reference evidence="3" key="1">
    <citation type="submission" date="2020-12" db="EMBL/GenBank/DDBJ databases">
        <title>Metabolic potential, ecology and presence of endohyphal bacteria is reflected in genomic diversity of Mucoromycotina.</title>
        <authorList>
            <person name="Muszewska A."/>
            <person name="Okrasinska A."/>
            <person name="Steczkiewicz K."/>
            <person name="Drgas O."/>
            <person name="Orlowska M."/>
            <person name="Perlinska-Lenart U."/>
            <person name="Aleksandrzak-Piekarczyk T."/>
            <person name="Szatraj K."/>
            <person name="Zielenkiewicz U."/>
            <person name="Pilsyk S."/>
            <person name="Malc E."/>
            <person name="Mieczkowski P."/>
            <person name="Kruszewska J.S."/>
            <person name="Biernat P."/>
            <person name="Pawlowska J."/>
        </authorList>
    </citation>
    <scope>NUCLEOTIDE SEQUENCE</scope>
    <source>
        <strain evidence="3">WA0000017839</strain>
    </source>
</reference>
<dbReference type="GO" id="GO:0016491">
    <property type="term" value="F:oxidoreductase activity"/>
    <property type="evidence" value="ECO:0007669"/>
    <property type="project" value="TreeGrafter"/>
</dbReference>
<dbReference type="InterPro" id="IPR036291">
    <property type="entry name" value="NAD(P)-bd_dom_sf"/>
</dbReference>
<evidence type="ECO:0000313" key="4">
    <source>
        <dbReference type="Proteomes" id="UP000603453"/>
    </source>
</evidence>
<dbReference type="EMBL" id="JAEPRD010000015">
    <property type="protein sequence ID" value="KAG2209504.1"/>
    <property type="molecule type" value="Genomic_DNA"/>
</dbReference>
<dbReference type="GO" id="GO:0005737">
    <property type="term" value="C:cytoplasm"/>
    <property type="evidence" value="ECO:0007669"/>
    <property type="project" value="TreeGrafter"/>
</dbReference>
<evidence type="ECO:0000256" key="1">
    <source>
        <dbReference type="ARBA" id="ARBA00006484"/>
    </source>
</evidence>
<dbReference type="Proteomes" id="UP000603453">
    <property type="component" value="Unassembled WGS sequence"/>
</dbReference>
<dbReference type="PRINTS" id="PR00081">
    <property type="entry name" value="GDHRDH"/>
</dbReference>
<dbReference type="PANTHER" id="PTHR43544:SF36">
    <property type="entry name" value="CHAIN OXIDOREDUCTASE (CSGA), PUTATIVE (AFU_ORTHOLOGUE AFUA_4G00910)-RELATED"/>
    <property type="match status" value="1"/>
</dbReference>
<proteinExistence type="inferred from homology"/>
<organism evidence="3 4">
    <name type="scientific">Mucor saturninus</name>
    <dbReference type="NCBI Taxonomy" id="64648"/>
    <lineage>
        <taxon>Eukaryota</taxon>
        <taxon>Fungi</taxon>
        <taxon>Fungi incertae sedis</taxon>
        <taxon>Mucoromycota</taxon>
        <taxon>Mucoromycotina</taxon>
        <taxon>Mucoromycetes</taxon>
        <taxon>Mucorales</taxon>
        <taxon>Mucorineae</taxon>
        <taxon>Mucoraceae</taxon>
        <taxon>Mucor</taxon>
    </lineage>
</organism>
<gene>
    <name evidence="3" type="ORF">INT47_008348</name>
</gene>
<evidence type="ECO:0008006" key="5">
    <source>
        <dbReference type="Google" id="ProtNLM"/>
    </source>
</evidence>
<dbReference type="OrthoDB" id="9876299at2759"/>
<accession>A0A8H7RDQ6</accession>
<dbReference type="PANTHER" id="PTHR43544">
    <property type="entry name" value="SHORT-CHAIN DEHYDROGENASE/REDUCTASE"/>
    <property type="match status" value="1"/>
</dbReference>
<dbReference type="PRINTS" id="PR00080">
    <property type="entry name" value="SDRFAMILY"/>
</dbReference>
<dbReference type="SUPFAM" id="SSF51735">
    <property type="entry name" value="NAD(P)-binding Rossmann-fold domains"/>
    <property type="match status" value="1"/>
</dbReference>
<dbReference type="CDD" id="cd05325">
    <property type="entry name" value="carb_red_sniffer_like_SDR_c"/>
    <property type="match status" value="1"/>
</dbReference>
<dbReference type="InterPro" id="IPR002347">
    <property type="entry name" value="SDR_fam"/>
</dbReference>
<comment type="similarity">
    <text evidence="1 2">Belongs to the short-chain dehydrogenases/reductases (SDR) family.</text>
</comment>
<name>A0A8H7RDQ6_9FUNG</name>
<dbReference type="InterPro" id="IPR051468">
    <property type="entry name" value="Fungal_SecMetab_SDRs"/>
</dbReference>
<sequence length="240" mass="25784">MSLTYIVTGASRGLGLEFVTQIAAKGHTVFALARNPSASEGLQKLVDNKKVFAVQLDTTDEKSIKNAVEEVSKNAPQGVDVLINNAGISGDRGGNIRKTDDEDYINVFTTNVVAVASVTNAFLPLLRQRGQDHTKKILNMSSILASISQINTINPTGKASAYSVSKAALNMLTKLTSNQLASENFIVYASHPGWVKTDMGGDDAPVEKKDSIAGMLKVIENLTPEQNGSFIDYQGNQLPW</sequence>
<comment type="caution">
    <text evidence="3">The sequence shown here is derived from an EMBL/GenBank/DDBJ whole genome shotgun (WGS) entry which is preliminary data.</text>
</comment>